<organism evidence="8 9">
    <name type="scientific">Anaerocolumna chitinilytica</name>
    <dbReference type="NCBI Taxonomy" id="1727145"/>
    <lineage>
        <taxon>Bacteria</taxon>
        <taxon>Bacillati</taxon>
        <taxon>Bacillota</taxon>
        <taxon>Clostridia</taxon>
        <taxon>Lachnospirales</taxon>
        <taxon>Lachnospiraceae</taxon>
        <taxon>Anaerocolumna</taxon>
    </lineage>
</organism>
<dbReference type="Pfam" id="PF01497">
    <property type="entry name" value="Peripla_BP_2"/>
    <property type="match status" value="1"/>
</dbReference>
<dbReference type="GO" id="GO:0030288">
    <property type="term" value="C:outer membrane-bounded periplasmic space"/>
    <property type="evidence" value="ECO:0007669"/>
    <property type="project" value="TreeGrafter"/>
</dbReference>
<evidence type="ECO:0000313" key="9">
    <source>
        <dbReference type="Proteomes" id="UP000515703"/>
    </source>
</evidence>
<sequence>MKLKTLSSILVIAMSLTLTACAGKSENNAGAVKEAVTAAPTEETEQAEPGETGAKDTAETETQYPITIKHAFGETVIESKPKNIVTISWSNQDVPLALGVVPVGISEANYGVTDGSGLLPWTKEAFKNLGVENPVLFKDTDGLDYEAISDAQPDVILAAYSGLTEDEYNTLSKIAPVVAYPTLAWQTYWRDDIIMNAEGMGMKAEGEKLVSNLEKLIADKTAALPQIAGKTAAFCYFTPTDLSKFYVYLPTDPRAAYLYDLGMKVPDSVTKLAETSTSFALEMSAENADLLKDIDIIVAYGDDTLLKAMQADKLVGTIPAVQRGSVVLIQDGTPLAASGTPSALSIPATIDDYLKLIGEAADKVQ</sequence>
<keyword evidence="4 6" id="KW-0732">Signal</keyword>
<dbReference type="Gene3D" id="3.40.50.1980">
    <property type="entry name" value="Nitrogenase molybdenum iron protein domain"/>
    <property type="match status" value="2"/>
</dbReference>
<keyword evidence="9" id="KW-1185">Reference proteome</keyword>
<dbReference type="SUPFAM" id="SSF53807">
    <property type="entry name" value="Helical backbone' metal receptor"/>
    <property type="match status" value="1"/>
</dbReference>
<accession>A0A7I8DI23</accession>
<name>A0A7I8DI23_9FIRM</name>
<reference evidence="8 9" key="1">
    <citation type="submission" date="2020-08" db="EMBL/GenBank/DDBJ databases">
        <title>Draft genome sequencing of an Anaerocolumna strain isolated from anoxic soil subjected to BSD treatment.</title>
        <authorList>
            <person name="Uek A."/>
            <person name="Tonouchi A."/>
        </authorList>
    </citation>
    <scope>NUCLEOTIDE SEQUENCE [LARGE SCALE GENOMIC DNA]</scope>
    <source>
        <strain evidence="8 9">CTTW</strain>
    </source>
</reference>
<reference evidence="8 9" key="2">
    <citation type="submission" date="2020-08" db="EMBL/GenBank/DDBJ databases">
        <authorList>
            <person name="Ueki A."/>
            <person name="Tonouchi A."/>
        </authorList>
    </citation>
    <scope>NUCLEOTIDE SEQUENCE [LARGE SCALE GENOMIC DNA]</scope>
    <source>
        <strain evidence="8 9">CTTW</strain>
    </source>
</reference>
<gene>
    <name evidence="8" type="ORF">bsdcttw_10230</name>
</gene>
<dbReference type="RefSeq" id="WP_185258347.1">
    <property type="nucleotide sequence ID" value="NZ_AP023368.1"/>
</dbReference>
<evidence type="ECO:0000256" key="3">
    <source>
        <dbReference type="ARBA" id="ARBA00022448"/>
    </source>
</evidence>
<keyword evidence="3" id="KW-0813">Transport</keyword>
<dbReference type="PROSITE" id="PS51257">
    <property type="entry name" value="PROKAR_LIPOPROTEIN"/>
    <property type="match status" value="1"/>
</dbReference>
<feature type="region of interest" description="Disordered" evidence="5">
    <location>
        <begin position="34"/>
        <end position="58"/>
    </location>
</feature>
<evidence type="ECO:0000256" key="4">
    <source>
        <dbReference type="ARBA" id="ARBA00022729"/>
    </source>
</evidence>
<feature type="signal peptide" evidence="6">
    <location>
        <begin position="1"/>
        <end position="22"/>
    </location>
</feature>
<dbReference type="PANTHER" id="PTHR30532:SF24">
    <property type="entry name" value="FERRIC ENTEROBACTIN-BINDING PERIPLASMIC PROTEIN FEPB"/>
    <property type="match status" value="1"/>
</dbReference>
<feature type="domain" description="Fe/B12 periplasmic-binding" evidence="7">
    <location>
        <begin position="83"/>
        <end position="361"/>
    </location>
</feature>
<dbReference type="PROSITE" id="PS50983">
    <property type="entry name" value="FE_B12_PBP"/>
    <property type="match status" value="1"/>
</dbReference>
<comment type="similarity">
    <text evidence="2">Belongs to the bacterial solute-binding protein 8 family.</text>
</comment>
<dbReference type="EMBL" id="AP023368">
    <property type="protein sequence ID" value="BCJ97982.1"/>
    <property type="molecule type" value="Genomic_DNA"/>
</dbReference>
<evidence type="ECO:0000259" key="7">
    <source>
        <dbReference type="PROSITE" id="PS50983"/>
    </source>
</evidence>
<dbReference type="CDD" id="cd01146">
    <property type="entry name" value="FhuD"/>
    <property type="match status" value="1"/>
</dbReference>
<evidence type="ECO:0000313" key="8">
    <source>
        <dbReference type="EMBL" id="BCJ97982.1"/>
    </source>
</evidence>
<evidence type="ECO:0000256" key="5">
    <source>
        <dbReference type="SAM" id="MobiDB-lite"/>
    </source>
</evidence>
<dbReference type="InterPro" id="IPR051313">
    <property type="entry name" value="Bact_iron-sidero_bind"/>
</dbReference>
<dbReference type="KEGG" id="acht:bsdcttw_10230"/>
<dbReference type="AlphaFoldDB" id="A0A7I8DI23"/>
<feature type="chain" id="PRO_5039392493" evidence="6">
    <location>
        <begin position="23"/>
        <end position="365"/>
    </location>
</feature>
<proteinExistence type="inferred from homology"/>
<dbReference type="GO" id="GO:1901678">
    <property type="term" value="P:iron coordination entity transport"/>
    <property type="evidence" value="ECO:0007669"/>
    <property type="project" value="UniProtKB-ARBA"/>
</dbReference>
<evidence type="ECO:0000256" key="1">
    <source>
        <dbReference type="ARBA" id="ARBA00004196"/>
    </source>
</evidence>
<dbReference type="PANTHER" id="PTHR30532">
    <property type="entry name" value="IRON III DICITRATE-BINDING PERIPLASMIC PROTEIN"/>
    <property type="match status" value="1"/>
</dbReference>
<dbReference type="Proteomes" id="UP000515703">
    <property type="component" value="Chromosome"/>
</dbReference>
<protein>
    <submittedName>
        <fullName evidence="8">Periplasmic binding protein</fullName>
    </submittedName>
</protein>
<dbReference type="InterPro" id="IPR002491">
    <property type="entry name" value="ABC_transptr_periplasmic_BD"/>
</dbReference>
<evidence type="ECO:0000256" key="6">
    <source>
        <dbReference type="SAM" id="SignalP"/>
    </source>
</evidence>
<comment type="subcellular location">
    <subcellularLocation>
        <location evidence="1">Cell envelope</location>
    </subcellularLocation>
</comment>
<evidence type="ECO:0000256" key="2">
    <source>
        <dbReference type="ARBA" id="ARBA00008814"/>
    </source>
</evidence>